<dbReference type="Gene3D" id="1.10.240.10">
    <property type="entry name" value="Tyrosyl-Transfer RNA Synthetase"/>
    <property type="match status" value="1"/>
</dbReference>
<evidence type="ECO:0000256" key="7">
    <source>
        <dbReference type="ARBA" id="ARBA00048248"/>
    </source>
</evidence>
<dbReference type="GeneID" id="24818735"/>
<dbReference type="SUPFAM" id="SSF52374">
    <property type="entry name" value="Nucleotidylyl transferase"/>
    <property type="match status" value="1"/>
</dbReference>
<dbReference type="GO" id="GO:0004831">
    <property type="term" value="F:tyrosine-tRNA ligase activity"/>
    <property type="evidence" value="ECO:0007669"/>
    <property type="project" value="UniProtKB-UniRule"/>
</dbReference>
<dbReference type="EC" id="6.1.1.1" evidence="1 8"/>
<keyword evidence="11" id="KW-1185">Reference proteome</keyword>
<evidence type="ECO:0000313" key="10">
    <source>
        <dbReference type="EMBL" id="AIZ56941.1"/>
    </source>
</evidence>
<dbReference type="KEGG" id="mear:Mpt1_c10730"/>
<proteinExistence type="inferred from homology"/>
<dbReference type="PANTHER" id="PTHR46264:SF4">
    <property type="entry name" value="TYROSINE--TRNA LIGASE, CYTOPLASMIC"/>
    <property type="match status" value="1"/>
</dbReference>
<reference evidence="10 11" key="1">
    <citation type="journal article" date="2014" name="Appl. Environ. Microbiol.">
        <title>Comparative Genome Analysis of 'Candidatus Methanoplasma termitum' Indicates a New Mode of Energy Metabolism in the Seventh Order of Methanogens.</title>
        <authorList>
            <person name="Lang K."/>
            <person name="Schuldes J."/>
            <person name="Klingl A."/>
            <person name="Poehlein A."/>
            <person name="Daniel R."/>
            <person name="Brune A."/>
        </authorList>
    </citation>
    <scope>NUCLEOTIDE SEQUENCE [LARGE SCALE GENOMIC DNA]</scope>
    <source>
        <strain evidence="11">Mpt1</strain>
    </source>
</reference>
<dbReference type="GO" id="GO:0005524">
    <property type="term" value="F:ATP binding"/>
    <property type="evidence" value="ECO:0007669"/>
    <property type="project" value="UniProtKB-KW"/>
</dbReference>
<dbReference type="GO" id="GO:0006437">
    <property type="term" value="P:tyrosyl-tRNA aminoacylation"/>
    <property type="evidence" value="ECO:0007669"/>
    <property type="project" value="UniProtKB-UniRule"/>
</dbReference>
<evidence type="ECO:0000256" key="9">
    <source>
        <dbReference type="RuleBase" id="RU363036"/>
    </source>
</evidence>
<dbReference type="InterPro" id="IPR023617">
    <property type="entry name" value="Tyr-tRNA-ligase_arc/euk-type"/>
</dbReference>
<evidence type="ECO:0000256" key="5">
    <source>
        <dbReference type="ARBA" id="ARBA00022917"/>
    </source>
</evidence>
<organism evidence="10 11">
    <name type="scientific">Candidatus Methanoplasma termitum</name>
    <dbReference type="NCBI Taxonomy" id="1577791"/>
    <lineage>
        <taxon>Archaea</taxon>
        <taxon>Methanobacteriati</taxon>
        <taxon>Thermoplasmatota</taxon>
        <taxon>Thermoplasmata</taxon>
        <taxon>Methanomassiliicoccales</taxon>
        <taxon>Methanomassiliicoccaceae</taxon>
        <taxon>Candidatus Methanoplasma</taxon>
    </lineage>
</organism>
<evidence type="ECO:0000256" key="6">
    <source>
        <dbReference type="ARBA" id="ARBA00023146"/>
    </source>
</evidence>
<keyword evidence="6 9" id="KW-0030">Aminoacyl-tRNA synthetase</keyword>
<name>A0A0A7LHE8_9ARCH</name>
<dbReference type="PRINTS" id="PR01040">
    <property type="entry name" value="TRNASYNTHTYR"/>
</dbReference>
<evidence type="ECO:0000256" key="3">
    <source>
        <dbReference type="ARBA" id="ARBA00022741"/>
    </source>
</evidence>
<dbReference type="OrthoDB" id="8389at2157"/>
<evidence type="ECO:0000256" key="1">
    <source>
        <dbReference type="ARBA" id="ARBA00013160"/>
    </source>
</evidence>
<evidence type="ECO:0000313" key="11">
    <source>
        <dbReference type="Proteomes" id="UP000030787"/>
    </source>
</evidence>
<dbReference type="AlphaFoldDB" id="A0A0A7LHE8"/>
<keyword evidence="2 9" id="KW-0436">Ligase</keyword>
<dbReference type="PIRSF" id="PIRSF006588">
    <property type="entry name" value="TyrRS_arch_euk"/>
    <property type="match status" value="1"/>
</dbReference>
<dbReference type="GO" id="GO:0005737">
    <property type="term" value="C:cytoplasm"/>
    <property type="evidence" value="ECO:0007669"/>
    <property type="project" value="UniProtKB-UniRule"/>
</dbReference>
<dbReference type="InterPro" id="IPR002307">
    <property type="entry name" value="Tyr-tRNA-ligase"/>
</dbReference>
<dbReference type="NCBIfam" id="TIGR00234">
    <property type="entry name" value="tyrS"/>
    <property type="match status" value="1"/>
</dbReference>
<dbReference type="NCBIfam" id="NF006330">
    <property type="entry name" value="PRK08560.1"/>
    <property type="match status" value="1"/>
</dbReference>
<evidence type="ECO:0000256" key="4">
    <source>
        <dbReference type="ARBA" id="ARBA00022840"/>
    </source>
</evidence>
<dbReference type="InterPro" id="IPR014729">
    <property type="entry name" value="Rossmann-like_a/b/a_fold"/>
</dbReference>
<dbReference type="Pfam" id="PF00579">
    <property type="entry name" value="tRNA-synt_1b"/>
    <property type="match status" value="1"/>
</dbReference>
<comment type="similarity">
    <text evidence="9">Belongs to the class-I aminoacyl-tRNA synthetase family.</text>
</comment>
<dbReference type="Gene3D" id="3.40.50.620">
    <property type="entry name" value="HUPs"/>
    <property type="match status" value="1"/>
</dbReference>
<dbReference type="InterPro" id="IPR002305">
    <property type="entry name" value="aa-tRNA-synth_Ic"/>
</dbReference>
<evidence type="ECO:0000256" key="2">
    <source>
        <dbReference type="ARBA" id="ARBA00022598"/>
    </source>
</evidence>
<keyword evidence="5 9" id="KW-0648">Protein biosynthesis</keyword>
<evidence type="ECO:0000256" key="8">
    <source>
        <dbReference type="NCBIfam" id="TIGR00234"/>
    </source>
</evidence>
<keyword evidence="4 9" id="KW-0067">ATP-binding</keyword>
<gene>
    <name evidence="10" type="primary">tyrS</name>
    <name evidence="10" type="ORF">Mpt1_c10730</name>
</gene>
<sequence>MNIEQKMALITRNAEEIVTEEELKELLRKKNTPKAYIGFEPSGLVHLGWALVTSKIKDLADAGFEVIVFWADWHAYINDKMGGDLDNIKACARYMEDCFIALGVPKDGVKFVYASEILSDIEYWEKVIKVAKATSLSRVKRAMTIMGRTEDEAEVDFSKLIYPILQATDIFCMDIDLAYAGMDQRRAHMLARDAADKLGWKKPVALHTPLLPGLKGGNRMDPASFKMSKSDPSGSINIHDDDEAIKSKMKKAFCPPEKDKEGENPILMMCRYIIFPRLGKMDIARPEKFGGDLSFSNYEELIDSYFSGALFPLDLKNGVADSLIKILGPVRGYFSQHQDNYVAMRQIFDNMAKLR</sequence>
<dbReference type="EMBL" id="CP010070">
    <property type="protein sequence ID" value="AIZ56941.1"/>
    <property type="molecule type" value="Genomic_DNA"/>
</dbReference>
<dbReference type="Proteomes" id="UP000030787">
    <property type="component" value="Chromosome"/>
</dbReference>
<keyword evidence="3 9" id="KW-0547">Nucleotide-binding</keyword>
<dbReference type="InterPro" id="IPR050489">
    <property type="entry name" value="Tyr-tRNA_synthase"/>
</dbReference>
<dbReference type="HOGENOM" id="CLU_035267_1_1_2"/>
<dbReference type="STRING" id="1577791.Mpt1_c10730"/>
<accession>A0A0A7LHE8</accession>
<protein>
    <recommendedName>
        <fullName evidence="1 8">Tyrosine--tRNA ligase</fullName>
        <ecNumber evidence="1 8">6.1.1.1</ecNumber>
    </recommendedName>
</protein>
<comment type="catalytic activity">
    <reaction evidence="7">
        <text>tRNA(Tyr) + L-tyrosine + ATP = L-tyrosyl-tRNA(Tyr) + AMP + diphosphate + H(+)</text>
        <dbReference type="Rhea" id="RHEA:10220"/>
        <dbReference type="Rhea" id="RHEA-COMP:9706"/>
        <dbReference type="Rhea" id="RHEA-COMP:9707"/>
        <dbReference type="ChEBI" id="CHEBI:15378"/>
        <dbReference type="ChEBI" id="CHEBI:30616"/>
        <dbReference type="ChEBI" id="CHEBI:33019"/>
        <dbReference type="ChEBI" id="CHEBI:58315"/>
        <dbReference type="ChEBI" id="CHEBI:78442"/>
        <dbReference type="ChEBI" id="CHEBI:78536"/>
        <dbReference type="ChEBI" id="CHEBI:456215"/>
        <dbReference type="EC" id="6.1.1.1"/>
    </reaction>
</comment>
<dbReference type="RefSeq" id="WP_048112872.1">
    <property type="nucleotide sequence ID" value="NZ_CP010070.1"/>
</dbReference>
<dbReference type="PANTHER" id="PTHR46264">
    <property type="entry name" value="TYROSINE-TRNA LIGASE"/>
    <property type="match status" value="1"/>
</dbReference>